<evidence type="ECO:0000259" key="8">
    <source>
        <dbReference type="Pfam" id="PF02770"/>
    </source>
</evidence>
<evidence type="ECO:0000256" key="6">
    <source>
        <dbReference type="RuleBase" id="RU362125"/>
    </source>
</evidence>
<dbReference type="InterPro" id="IPR006091">
    <property type="entry name" value="Acyl-CoA_Oxase/DH_mid-dom"/>
</dbReference>
<evidence type="ECO:0000256" key="4">
    <source>
        <dbReference type="ARBA" id="ARBA00022827"/>
    </source>
</evidence>
<dbReference type="RefSeq" id="WP_203745470.1">
    <property type="nucleotide sequence ID" value="NZ_BONF01000012.1"/>
</dbReference>
<organism evidence="10 11">
    <name type="scientific">Catellatospora bangladeshensis</name>
    <dbReference type="NCBI Taxonomy" id="310355"/>
    <lineage>
        <taxon>Bacteria</taxon>
        <taxon>Bacillati</taxon>
        <taxon>Actinomycetota</taxon>
        <taxon>Actinomycetes</taxon>
        <taxon>Micromonosporales</taxon>
        <taxon>Micromonosporaceae</taxon>
        <taxon>Catellatospora</taxon>
    </lineage>
</organism>
<evidence type="ECO:0000313" key="10">
    <source>
        <dbReference type="EMBL" id="GIF81194.1"/>
    </source>
</evidence>
<evidence type="ECO:0000256" key="5">
    <source>
        <dbReference type="ARBA" id="ARBA00023002"/>
    </source>
</evidence>
<dbReference type="SUPFAM" id="SSF56645">
    <property type="entry name" value="Acyl-CoA dehydrogenase NM domain-like"/>
    <property type="match status" value="1"/>
</dbReference>
<dbReference type="InterPro" id="IPR036250">
    <property type="entry name" value="AcylCo_DH-like_C"/>
</dbReference>
<dbReference type="EMBL" id="BONF01000012">
    <property type="protein sequence ID" value="GIF81194.1"/>
    <property type="molecule type" value="Genomic_DNA"/>
</dbReference>
<dbReference type="InterPro" id="IPR006089">
    <property type="entry name" value="Acyl-CoA_DH_CS"/>
</dbReference>
<dbReference type="GO" id="GO:0050660">
    <property type="term" value="F:flavin adenine dinucleotide binding"/>
    <property type="evidence" value="ECO:0007669"/>
    <property type="project" value="InterPro"/>
</dbReference>
<dbReference type="InterPro" id="IPR009100">
    <property type="entry name" value="AcylCoA_DH/oxidase_NM_dom_sf"/>
</dbReference>
<evidence type="ECO:0000256" key="2">
    <source>
        <dbReference type="ARBA" id="ARBA00009347"/>
    </source>
</evidence>
<gene>
    <name evidence="10" type="ORF">Cba03nite_25430</name>
</gene>
<sequence>MTDFGLSEEHRELRDTVRRFAQDKVAPVIGDLYERHEFPYDLVKQMGEMGLFGLPFPSEYGGMDGDYLALCIVLEELARVDSSLSITLEAAISLGAMPIYRFGTEEQKRRWLPQLVSGEALAAFGLTEPGAGSDAGGTRTTARLSDDGTEWIINGSKAFITNSGTTMTTLVTVTARTGPDEISSIIVPSGTPGFTVAPGYSKVGWCSSDTHELTFTDVRVPAENLLGERGRGFAQFLQILDEGRIAIAALATGLAQGCVDESLKYAAQREAFGKTIGSYQAIQFMIADMETRAHTARLAWRDAAQRLVAGEDFKRQAAIAKLHASTIAVDNARDATQIHGGYGFMNEFPVARMWRDSKILEIGEGTSEIQRMIIARDLGLR</sequence>
<comment type="similarity">
    <text evidence="2 6">Belongs to the acyl-CoA dehydrogenase family.</text>
</comment>
<evidence type="ECO:0000256" key="1">
    <source>
        <dbReference type="ARBA" id="ARBA00001974"/>
    </source>
</evidence>
<dbReference type="PROSITE" id="PS00073">
    <property type="entry name" value="ACYL_COA_DH_2"/>
    <property type="match status" value="1"/>
</dbReference>
<dbReference type="PROSITE" id="PS00072">
    <property type="entry name" value="ACYL_COA_DH_1"/>
    <property type="match status" value="1"/>
</dbReference>
<evidence type="ECO:0000259" key="7">
    <source>
        <dbReference type="Pfam" id="PF00441"/>
    </source>
</evidence>
<dbReference type="InterPro" id="IPR013786">
    <property type="entry name" value="AcylCoA_DH/ox_N"/>
</dbReference>
<dbReference type="PANTHER" id="PTHR43884">
    <property type="entry name" value="ACYL-COA DEHYDROGENASE"/>
    <property type="match status" value="1"/>
</dbReference>
<dbReference type="FunFam" id="2.40.110.10:FF:000009">
    <property type="entry name" value="Acyl-CoA dehydrogenase"/>
    <property type="match status" value="1"/>
</dbReference>
<dbReference type="InterPro" id="IPR046373">
    <property type="entry name" value="Acyl-CoA_Oxase/DH_mid-dom_sf"/>
</dbReference>
<evidence type="ECO:0000313" key="11">
    <source>
        <dbReference type="Proteomes" id="UP000601223"/>
    </source>
</evidence>
<comment type="cofactor">
    <cofactor evidence="1 6">
        <name>FAD</name>
        <dbReference type="ChEBI" id="CHEBI:57692"/>
    </cofactor>
</comment>
<keyword evidence="5 6" id="KW-0560">Oxidoreductase</keyword>
<dbReference type="FunFam" id="1.20.140.10:FF:000001">
    <property type="entry name" value="Acyl-CoA dehydrogenase"/>
    <property type="match status" value="1"/>
</dbReference>
<name>A0A8J3JEL3_9ACTN</name>
<dbReference type="FunFam" id="1.10.540.10:FF:000002">
    <property type="entry name" value="Acyl-CoA dehydrogenase FadE19"/>
    <property type="match status" value="1"/>
</dbReference>
<dbReference type="Pfam" id="PF02770">
    <property type="entry name" value="Acyl-CoA_dh_M"/>
    <property type="match status" value="1"/>
</dbReference>
<dbReference type="Proteomes" id="UP000601223">
    <property type="component" value="Unassembled WGS sequence"/>
</dbReference>
<evidence type="ECO:0000256" key="3">
    <source>
        <dbReference type="ARBA" id="ARBA00022630"/>
    </source>
</evidence>
<dbReference type="Pfam" id="PF00441">
    <property type="entry name" value="Acyl-CoA_dh_1"/>
    <property type="match status" value="1"/>
</dbReference>
<dbReference type="Gene3D" id="2.40.110.10">
    <property type="entry name" value="Butyryl-CoA Dehydrogenase, subunit A, domain 2"/>
    <property type="match status" value="1"/>
</dbReference>
<dbReference type="Pfam" id="PF02771">
    <property type="entry name" value="Acyl-CoA_dh_N"/>
    <property type="match status" value="1"/>
</dbReference>
<feature type="domain" description="Acyl-CoA dehydrogenase/oxidase N-terminal" evidence="9">
    <location>
        <begin position="7"/>
        <end position="119"/>
    </location>
</feature>
<keyword evidence="3 6" id="KW-0285">Flavoprotein</keyword>
<dbReference type="PIRSF" id="PIRSF016578">
    <property type="entry name" value="HsaA"/>
    <property type="match status" value="1"/>
</dbReference>
<evidence type="ECO:0000259" key="9">
    <source>
        <dbReference type="Pfam" id="PF02771"/>
    </source>
</evidence>
<proteinExistence type="inferred from homology"/>
<dbReference type="InterPro" id="IPR037069">
    <property type="entry name" value="AcylCoA_DH/ox_N_sf"/>
</dbReference>
<feature type="domain" description="Acyl-CoA oxidase/dehydrogenase middle" evidence="8">
    <location>
        <begin position="123"/>
        <end position="218"/>
    </location>
</feature>
<comment type="caution">
    <text evidence="10">The sequence shown here is derived from an EMBL/GenBank/DDBJ whole genome shotgun (WGS) entry which is preliminary data.</text>
</comment>
<dbReference type="InterPro" id="IPR009075">
    <property type="entry name" value="AcylCo_DH/oxidase_C"/>
</dbReference>
<dbReference type="GO" id="GO:0003995">
    <property type="term" value="F:acyl-CoA dehydrogenase activity"/>
    <property type="evidence" value="ECO:0007669"/>
    <property type="project" value="InterPro"/>
</dbReference>
<dbReference type="PANTHER" id="PTHR43884:SF12">
    <property type="entry name" value="ISOVALERYL-COA DEHYDROGENASE, MITOCHONDRIAL-RELATED"/>
    <property type="match status" value="1"/>
</dbReference>
<feature type="domain" description="Acyl-CoA dehydrogenase/oxidase C-terminal" evidence="7">
    <location>
        <begin position="230"/>
        <end position="378"/>
    </location>
</feature>
<reference evidence="10 11" key="1">
    <citation type="submission" date="2021-01" db="EMBL/GenBank/DDBJ databases">
        <title>Whole genome shotgun sequence of Catellatospora bangladeshensis NBRC 107357.</title>
        <authorList>
            <person name="Komaki H."/>
            <person name="Tamura T."/>
        </authorList>
    </citation>
    <scope>NUCLEOTIDE SEQUENCE [LARGE SCALE GENOMIC DNA]</scope>
    <source>
        <strain evidence="10 11">NBRC 107357</strain>
    </source>
</reference>
<dbReference type="Gene3D" id="1.10.540.10">
    <property type="entry name" value="Acyl-CoA dehydrogenase/oxidase, N-terminal domain"/>
    <property type="match status" value="1"/>
</dbReference>
<dbReference type="SUPFAM" id="SSF47203">
    <property type="entry name" value="Acyl-CoA dehydrogenase C-terminal domain-like"/>
    <property type="match status" value="1"/>
</dbReference>
<dbReference type="AlphaFoldDB" id="A0A8J3JEL3"/>
<protein>
    <submittedName>
        <fullName evidence="10">Acyl-CoA dehydrogenase</fullName>
    </submittedName>
</protein>
<keyword evidence="4 6" id="KW-0274">FAD</keyword>
<accession>A0A8J3JEL3</accession>
<dbReference type="Gene3D" id="1.20.140.10">
    <property type="entry name" value="Butyryl-CoA Dehydrogenase, subunit A, domain 3"/>
    <property type="match status" value="1"/>
</dbReference>
<keyword evidence="11" id="KW-1185">Reference proteome</keyword>